<name>A0ABP9PU44_9PSEU</name>
<feature type="region of interest" description="Disordered" evidence="16">
    <location>
        <begin position="210"/>
        <end position="231"/>
    </location>
</feature>
<dbReference type="Gene3D" id="3.20.190.10">
    <property type="entry name" value="MutM-like, N-terminal"/>
    <property type="match status" value="1"/>
</dbReference>
<dbReference type="SMART" id="SM00898">
    <property type="entry name" value="Fapy_DNA_glyco"/>
    <property type="match status" value="1"/>
</dbReference>
<dbReference type="EMBL" id="BAABJP010000007">
    <property type="protein sequence ID" value="GAA5152070.1"/>
    <property type="molecule type" value="Genomic_DNA"/>
</dbReference>
<dbReference type="SMART" id="SM01232">
    <property type="entry name" value="H2TH"/>
    <property type="match status" value="1"/>
</dbReference>
<evidence type="ECO:0000256" key="7">
    <source>
        <dbReference type="ARBA" id="ARBA00022801"/>
    </source>
</evidence>
<reference evidence="19" key="1">
    <citation type="journal article" date="2019" name="Int. J. Syst. Evol. Microbiol.">
        <title>The Global Catalogue of Microorganisms (GCM) 10K type strain sequencing project: providing services to taxonomists for standard genome sequencing and annotation.</title>
        <authorList>
            <consortium name="The Broad Institute Genomics Platform"/>
            <consortium name="The Broad Institute Genome Sequencing Center for Infectious Disease"/>
            <person name="Wu L."/>
            <person name="Ma J."/>
        </authorList>
    </citation>
    <scope>NUCLEOTIDE SEQUENCE [LARGE SCALE GENOMIC DNA]</scope>
    <source>
        <strain evidence="19">JCM 18303</strain>
    </source>
</reference>
<dbReference type="InterPro" id="IPR012319">
    <property type="entry name" value="FPG_cat"/>
</dbReference>
<dbReference type="PANTHER" id="PTHR42697">
    <property type="entry name" value="ENDONUCLEASE 8"/>
    <property type="match status" value="1"/>
</dbReference>
<dbReference type="Pfam" id="PF06831">
    <property type="entry name" value="H2TH"/>
    <property type="match status" value="1"/>
</dbReference>
<evidence type="ECO:0000313" key="18">
    <source>
        <dbReference type="EMBL" id="GAA5152070.1"/>
    </source>
</evidence>
<evidence type="ECO:0000256" key="11">
    <source>
        <dbReference type="ARBA" id="ARBA00023239"/>
    </source>
</evidence>
<evidence type="ECO:0000256" key="4">
    <source>
        <dbReference type="ARBA" id="ARBA00022723"/>
    </source>
</evidence>
<dbReference type="RefSeq" id="WP_185066543.1">
    <property type="nucleotide sequence ID" value="NZ_BAABJP010000007.1"/>
</dbReference>
<evidence type="ECO:0000256" key="6">
    <source>
        <dbReference type="ARBA" id="ARBA00022771"/>
    </source>
</evidence>
<evidence type="ECO:0000256" key="2">
    <source>
        <dbReference type="ARBA" id="ARBA00009409"/>
    </source>
</evidence>
<dbReference type="InterPro" id="IPR015886">
    <property type="entry name" value="H2TH_FPG"/>
</dbReference>
<dbReference type="Pfam" id="PF06827">
    <property type="entry name" value="zf-FPG_IleRS"/>
    <property type="match status" value="1"/>
</dbReference>
<evidence type="ECO:0000256" key="14">
    <source>
        <dbReference type="ARBA" id="ARBA00044632"/>
    </source>
</evidence>
<accession>A0ABP9PU44</accession>
<evidence type="ECO:0000313" key="19">
    <source>
        <dbReference type="Proteomes" id="UP001428817"/>
    </source>
</evidence>
<keyword evidence="6 15" id="KW-0863">Zinc-finger</keyword>
<keyword evidence="8" id="KW-0862">Zinc</keyword>
<keyword evidence="9" id="KW-0238">DNA-binding</keyword>
<feature type="domain" description="FPG-type" evidence="17">
    <location>
        <begin position="234"/>
        <end position="268"/>
    </location>
</feature>
<dbReference type="InterPro" id="IPR035937">
    <property type="entry name" value="FPG_N"/>
</dbReference>
<protein>
    <recommendedName>
        <fullName evidence="3">DNA-(apurinic or apyrimidinic site) lyase</fullName>
        <ecNumber evidence="3">4.2.99.18</ecNumber>
    </recommendedName>
</protein>
<dbReference type="InterPro" id="IPR000214">
    <property type="entry name" value="Znf_DNA_glyclase/AP_lyase"/>
</dbReference>
<dbReference type="SUPFAM" id="SSF81624">
    <property type="entry name" value="N-terminal domain of MutM-like DNA repair proteins"/>
    <property type="match status" value="1"/>
</dbReference>
<evidence type="ECO:0000256" key="9">
    <source>
        <dbReference type="ARBA" id="ARBA00023125"/>
    </source>
</evidence>
<keyword evidence="12" id="KW-0511">Multifunctional enzyme</keyword>
<dbReference type="SUPFAM" id="SSF46946">
    <property type="entry name" value="S13-like H2TH domain"/>
    <property type="match status" value="1"/>
</dbReference>
<dbReference type="Pfam" id="PF01149">
    <property type="entry name" value="Fapy_DNA_glyco"/>
    <property type="match status" value="1"/>
</dbReference>
<evidence type="ECO:0000256" key="16">
    <source>
        <dbReference type="SAM" id="MobiDB-lite"/>
    </source>
</evidence>
<sequence length="270" mass="30227">MPEGHTLHRLARSHQRLFGKAPVAVSSPQGRFEASAKLLDGLVLQRAEAHGKHLFHRYGPDQVVHVHLGLYGTFSESPVPAAPPRGQVRMRLVGATHYTDLRGPNACELITGAEVRAIRARLGPDPLRRDADPELAWTRISRSRTPLAAQLMDQKTVAGVGNVYRAELLYRHGIDPMLPGRSLPREQWDAMWADLVALMRDGVRRGRIDTVRPEHEPKATGRAPRQDRHGGEVYVYRRHDQDCLVCGDTVRKADLAGRNLYWCPTCQPAF</sequence>
<dbReference type="InterPro" id="IPR015887">
    <property type="entry name" value="DNA_glyclase_Znf_dom_DNA_BS"/>
</dbReference>
<dbReference type="Gene3D" id="1.10.8.50">
    <property type="match status" value="1"/>
</dbReference>
<keyword evidence="7" id="KW-0378">Hydrolase</keyword>
<organism evidence="18 19">
    <name type="scientific">Pseudonocardia eucalypti</name>
    <dbReference type="NCBI Taxonomy" id="648755"/>
    <lineage>
        <taxon>Bacteria</taxon>
        <taxon>Bacillati</taxon>
        <taxon>Actinomycetota</taxon>
        <taxon>Actinomycetes</taxon>
        <taxon>Pseudonocardiales</taxon>
        <taxon>Pseudonocardiaceae</taxon>
        <taxon>Pseudonocardia</taxon>
    </lineage>
</organism>
<evidence type="ECO:0000256" key="5">
    <source>
        <dbReference type="ARBA" id="ARBA00022763"/>
    </source>
</evidence>
<dbReference type="PANTHER" id="PTHR42697:SF3">
    <property type="entry name" value="ENDONUCLEASE 8 1"/>
    <property type="match status" value="1"/>
</dbReference>
<dbReference type="PROSITE" id="PS01242">
    <property type="entry name" value="ZF_FPG_1"/>
    <property type="match status" value="1"/>
</dbReference>
<evidence type="ECO:0000256" key="10">
    <source>
        <dbReference type="ARBA" id="ARBA00023204"/>
    </source>
</evidence>
<keyword evidence="5" id="KW-0227">DNA damage</keyword>
<gene>
    <name evidence="18" type="ORF">GCM10023321_20160</name>
</gene>
<evidence type="ECO:0000256" key="12">
    <source>
        <dbReference type="ARBA" id="ARBA00023268"/>
    </source>
</evidence>
<proteinExistence type="inferred from homology"/>
<evidence type="ECO:0000256" key="8">
    <source>
        <dbReference type="ARBA" id="ARBA00022833"/>
    </source>
</evidence>
<comment type="catalytic activity">
    <reaction evidence="14">
        <text>2'-deoxyribonucleotide-(2'-deoxyribose 5'-phosphate)-2'-deoxyribonucleotide-DNA = a 3'-end 2'-deoxyribonucleotide-(2,3-dehydro-2,3-deoxyribose 5'-phosphate)-DNA + a 5'-end 5'-phospho-2'-deoxyribonucleoside-DNA + H(+)</text>
        <dbReference type="Rhea" id="RHEA:66592"/>
        <dbReference type="Rhea" id="RHEA-COMP:13180"/>
        <dbReference type="Rhea" id="RHEA-COMP:16897"/>
        <dbReference type="Rhea" id="RHEA-COMP:17067"/>
        <dbReference type="ChEBI" id="CHEBI:15378"/>
        <dbReference type="ChEBI" id="CHEBI:136412"/>
        <dbReference type="ChEBI" id="CHEBI:157695"/>
        <dbReference type="ChEBI" id="CHEBI:167181"/>
        <dbReference type="EC" id="4.2.99.18"/>
    </reaction>
</comment>
<dbReference type="CDD" id="cd08970">
    <property type="entry name" value="AcNei1_N"/>
    <property type="match status" value="1"/>
</dbReference>
<comment type="caution">
    <text evidence="18">The sequence shown here is derived from an EMBL/GenBank/DDBJ whole genome shotgun (WGS) entry which is preliminary data.</text>
</comment>
<keyword evidence="4" id="KW-0479">Metal-binding</keyword>
<keyword evidence="11" id="KW-0456">Lyase</keyword>
<comment type="cofactor">
    <cofactor evidence="1">
        <name>Zn(2+)</name>
        <dbReference type="ChEBI" id="CHEBI:29105"/>
    </cofactor>
</comment>
<dbReference type="PROSITE" id="PS51066">
    <property type="entry name" value="ZF_FPG_2"/>
    <property type="match status" value="1"/>
</dbReference>
<evidence type="ECO:0000256" key="13">
    <source>
        <dbReference type="ARBA" id="ARBA00023295"/>
    </source>
</evidence>
<dbReference type="Proteomes" id="UP001428817">
    <property type="component" value="Unassembled WGS sequence"/>
</dbReference>
<evidence type="ECO:0000256" key="3">
    <source>
        <dbReference type="ARBA" id="ARBA00012720"/>
    </source>
</evidence>
<evidence type="ECO:0000259" key="17">
    <source>
        <dbReference type="PROSITE" id="PS51066"/>
    </source>
</evidence>
<keyword evidence="19" id="KW-1185">Reference proteome</keyword>
<comment type="similarity">
    <text evidence="2">Belongs to the FPG family.</text>
</comment>
<dbReference type="EC" id="4.2.99.18" evidence="3"/>
<evidence type="ECO:0000256" key="1">
    <source>
        <dbReference type="ARBA" id="ARBA00001947"/>
    </source>
</evidence>
<keyword evidence="10" id="KW-0234">DNA repair</keyword>
<dbReference type="InterPro" id="IPR010979">
    <property type="entry name" value="Ribosomal_uS13-like_H2TH"/>
</dbReference>
<keyword evidence="13" id="KW-0326">Glycosidase</keyword>
<evidence type="ECO:0000256" key="15">
    <source>
        <dbReference type="PROSITE-ProRule" id="PRU00391"/>
    </source>
</evidence>
<dbReference type="SUPFAM" id="SSF57716">
    <property type="entry name" value="Glucocorticoid receptor-like (DNA-binding domain)"/>
    <property type="match status" value="1"/>
</dbReference>
<dbReference type="InterPro" id="IPR010663">
    <property type="entry name" value="Znf_FPG/IleRS"/>
</dbReference>